<sequence length="315" mass="37219">MLLEEIMKGYVIPTEYTRKLTVDGITQSYQVYQIRLDRLYYNDQNDRIATWINKYKEENNIVDFSEYNDEYNKIIEGFVCESNPKAIEKTKNNIELVGQREPGVVLNDGRIIDGNRRYTCLRKIHEKNHNINHFEAVILDRDIKENKKAIKLLELSIQHGEEGKVDYNPIDRLVGLYNDVIKNELITIDEYQKTDEEKENLKLIIFTNLLMKPKGDITRFIRKIKKVVDSEHVDDFIEEQLEFTEKTAEKIEELEGINSKVINKNIRSDELLQENMVQSLEKFEIKAKKDIAKMKPLQDLQKFYIILENLDVNLI</sequence>
<dbReference type="Proteomes" id="UP000254070">
    <property type="component" value="Unassembled WGS sequence"/>
</dbReference>
<dbReference type="RefSeq" id="WP_258863819.1">
    <property type="nucleotide sequence ID" value="NZ_UGIF01000002.1"/>
</dbReference>
<organism evidence="1 2">
    <name type="scientific">Enterococcus durans</name>
    <dbReference type="NCBI Taxonomy" id="53345"/>
    <lineage>
        <taxon>Bacteria</taxon>
        <taxon>Bacillati</taxon>
        <taxon>Bacillota</taxon>
        <taxon>Bacilli</taxon>
        <taxon>Lactobacillales</taxon>
        <taxon>Enterococcaceae</taxon>
        <taxon>Enterococcus</taxon>
    </lineage>
</organism>
<dbReference type="EMBL" id="UGIF01000002">
    <property type="protein sequence ID" value="STP29145.1"/>
    <property type="molecule type" value="Genomic_DNA"/>
</dbReference>
<protein>
    <recommendedName>
        <fullName evidence="3">ParB/Sulfiredoxin domain-containing protein</fullName>
    </recommendedName>
</protein>
<gene>
    <name evidence="1" type="ORF">NCTC8129_01334</name>
</gene>
<name>A0A377KIU5_9ENTE</name>
<reference evidence="1 2" key="1">
    <citation type="submission" date="2018-06" db="EMBL/GenBank/DDBJ databases">
        <authorList>
            <consortium name="Pathogen Informatics"/>
            <person name="Doyle S."/>
        </authorList>
    </citation>
    <scope>NUCLEOTIDE SEQUENCE [LARGE SCALE GENOMIC DNA]</scope>
    <source>
        <strain evidence="1 2">NCTC8129</strain>
    </source>
</reference>
<evidence type="ECO:0000313" key="1">
    <source>
        <dbReference type="EMBL" id="STP29145.1"/>
    </source>
</evidence>
<accession>A0A377KIU5</accession>
<dbReference type="AlphaFoldDB" id="A0A377KIU5"/>
<proteinExistence type="predicted"/>
<evidence type="ECO:0000313" key="2">
    <source>
        <dbReference type="Proteomes" id="UP000254070"/>
    </source>
</evidence>
<evidence type="ECO:0008006" key="3">
    <source>
        <dbReference type="Google" id="ProtNLM"/>
    </source>
</evidence>